<accession>A0A8W8J1K7</accession>
<dbReference type="PROSITE" id="PS51192">
    <property type="entry name" value="HELICASE_ATP_BIND_1"/>
    <property type="match status" value="1"/>
</dbReference>
<dbReference type="Pfam" id="PF00270">
    <property type="entry name" value="DEAD"/>
    <property type="match status" value="1"/>
</dbReference>
<dbReference type="InterPro" id="IPR014001">
    <property type="entry name" value="Helicase_ATP-bd"/>
</dbReference>
<sequence>MDVIHEAVKKYDKNLVLKDKQREALTYVVKSKCDLVVSLPVGYGKSVIFHLLPLIFEETRENPVVLVISPLNIIQKDQLSVLKEHGISSCRLDIVANVVHGLEDDKETEYMCKSDENFEDVKHGKFQIVFCHPEALFNTNKGRELLNGVFNQHVVSVVIDECHIIEKWGEEFRLAFKALPTLKAFFPDVTFLALSGTLTITQKQDLPKMLGLNNFKIIECSPDKPNIYLEKFKKEHASDVEEEYENIVNSLCDKLFVERKNFPVTLIYVPVYYMRTFHSIFKKLVEQDAGVNRPWHHFITLQETLQETSLA</sequence>
<dbReference type="PANTHER" id="PTHR13710">
    <property type="entry name" value="DNA HELICASE RECQ FAMILY MEMBER"/>
    <property type="match status" value="1"/>
</dbReference>
<evidence type="ECO:0000313" key="3">
    <source>
        <dbReference type="EnsemblMetazoa" id="G16331.1:cds"/>
    </source>
</evidence>
<dbReference type="SUPFAM" id="SSF52540">
    <property type="entry name" value="P-loop containing nucleoside triphosphate hydrolases"/>
    <property type="match status" value="1"/>
</dbReference>
<evidence type="ECO:0000313" key="4">
    <source>
        <dbReference type="Proteomes" id="UP000005408"/>
    </source>
</evidence>
<dbReference type="GO" id="GO:0003676">
    <property type="term" value="F:nucleic acid binding"/>
    <property type="evidence" value="ECO:0007669"/>
    <property type="project" value="InterPro"/>
</dbReference>
<organism evidence="3 4">
    <name type="scientific">Magallana gigas</name>
    <name type="common">Pacific oyster</name>
    <name type="synonym">Crassostrea gigas</name>
    <dbReference type="NCBI Taxonomy" id="29159"/>
    <lineage>
        <taxon>Eukaryota</taxon>
        <taxon>Metazoa</taxon>
        <taxon>Spiralia</taxon>
        <taxon>Lophotrochozoa</taxon>
        <taxon>Mollusca</taxon>
        <taxon>Bivalvia</taxon>
        <taxon>Autobranchia</taxon>
        <taxon>Pteriomorphia</taxon>
        <taxon>Ostreida</taxon>
        <taxon>Ostreoidea</taxon>
        <taxon>Ostreidae</taxon>
        <taxon>Magallana</taxon>
    </lineage>
</organism>
<reference evidence="3" key="1">
    <citation type="submission" date="2022-08" db="UniProtKB">
        <authorList>
            <consortium name="EnsemblMetazoa"/>
        </authorList>
    </citation>
    <scope>IDENTIFICATION</scope>
    <source>
        <strain evidence="3">05x7-T-G4-1.051#20</strain>
    </source>
</reference>
<dbReference type="GO" id="GO:0005737">
    <property type="term" value="C:cytoplasm"/>
    <property type="evidence" value="ECO:0007669"/>
    <property type="project" value="TreeGrafter"/>
</dbReference>
<dbReference type="GO" id="GO:0005524">
    <property type="term" value="F:ATP binding"/>
    <property type="evidence" value="ECO:0007669"/>
    <property type="project" value="InterPro"/>
</dbReference>
<dbReference type="InterPro" id="IPR027417">
    <property type="entry name" value="P-loop_NTPase"/>
</dbReference>
<evidence type="ECO:0000256" key="1">
    <source>
        <dbReference type="ARBA" id="ARBA00005446"/>
    </source>
</evidence>
<dbReference type="Proteomes" id="UP000005408">
    <property type="component" value="Unassembled WGS sequence"/>
</dbReference>
<feature type="domain" description="Helicase ATP-binding" evidence="2">
    <location>
        <begin position="26"/>
        <end position="216"/>
    </location>
</feature>
<protein>
    <recommendedName>
        <fullName evidence="2">Helicase ATP-binding domain-containing protein</fullName>
    </recommendedName>
</protein>
<dbReference type="EnsemblMetazoa" id="G16331.1">
    <property type="protein sequence ID" value="G16331.1:cds"/>
    <property type="gene ID" value="G16331"/>
</dbReference>
<dbReference type="Gene3D" id="3.40.50.300">
    <property type="entry name" value="P-loop containing nucleotide triphosphate hydrolases"/>
    <property type="match status" value="1"/>
</dbReference>
<dbReference type="GO" id="GO:0043138">
    <property type="term" value="F:3'-5' DNA helicase activity"/>
    <property type="evidence" value="ECO:0007669"/>
    <property type="project" value="TreeGrafter"/>
</dbReference>
<comment type="similarity">
    <text evidence="1">Belongs to the helicase family. RecQ subfamily.</text>
</comment>
<proteinExistence type="inferred from homology"/>
<name>A0A8W8J1K7_MAGGI</name>
<dbReference type="SMART" id="SM00487">
    <property type="entry name" value="DEXDc"/>
    <property type="match status" value="1"/>
</dbReference>
<dbReference type="GO" id="GO:0009378">
    <property type="term" value="F:four-way junction helicase activity"/>
    <property type="evidence" value="ECO:0007669"/>
    <property type="project" value="TreeGrafter"/>
</dbReference>
<dbReference type="InterPro" id="IPR011545">
    <property type="entry name" value="DEAD/DEAH_box_helicase_dom"/>
</dbReference>
<evidence type="ECO:0000259" key="2">
    <source>
        <dbReference type="PROSITE" id="PS51192"/>
    </source>
</evidence>
<dbReference type="PANTHER" id="PTHR13710:SF120">
    <property type="entry name" value="BIFUNCTIONAL 3'-5' EXONUCLEASE_ATP-DEPENDENT HELICASE WRN"/>
    <property type="match status" value="1"/>
</dbReference>
<dbReference type="GO" id="GO:0000724">
    <property type="term" value="P:double-strand break repair via homologous recombination"/>
    <property type="evidence" value="ECO:0007669"/>
    <property type="project" value="TreeGrafter"/>
</dbReference>
<dbReference type="GO" id="GO:0005634">
    <property type="term" value="C:nucleus"/>
    <property type="evidence" value="ECO:0007669"/>
    <property type="project" value="TreeGrafter"/>
</dbReference>
<keyword evidence="4" id="KW-1185">Reference proteome</keyword>
<dbReference type="AlphaFoldDB" id="A0A8W8J1K7"/>
<dbReference type="GO" id="GO:0005694">
    <property type="term" value="C:chromosome"/>
    <property type="evidence" value="ECO:0007669"/>
    <property type="project" value="TreeGrafter"/>
</dbReference>